<comment type="similarity">
    <text evidence="2">Belongs to the glycosyl hydrolase 20 family.</text>
</comment>
<dbReference type="InterPro" id="IPR015882">
    <property type="entry name" value="HEX_bac_N"/>
</dbReference>
<feature type="chain" id="PRO_5045527138" description="beta-N-acetylhexosaminidase" evidence="6">
    <location>
        <begin position="23"/>
        <end position="777"/>
    </location>
</feature>
<dbReference type="PANTHER" id="PTHR22600">
    <property type="entry name" value="BETA-HEXOSAMINIDASE"/>
    <property type="match status" value="1"/>
</dbReference>
<dbReference type="EC" id="3.2.1.52" evidence="3"/>
<feature type="domain" description="Beta-hexosaminidase bacterial type N-terminal" evidence="8">
    <location>
        <begin position="46"/>
        <end position="166"/>
    </location>
</feature>
<reference evidence="9" key="1">
    <citation type="submission" date="2023-06" db="EMBL/GenBank/DDBJ databases">
        <title>Genomic of Agaribacillus aureum.</title>
        <authorList>
            <person name="Wang G."/>
        </authorList>
    </citation>
    <scope>NUCLEOTIDE SEQUENCE</scope>
    <source>
        <strain evidence="9">BMA12</strain>
    </source>
</reference>
<dbReference type="InterPro" id="IPR015883">
    <property type="entry name" value="Glyco_hydro_20_cat"/>
</dbReference>
<keyword evidence="5" id="KW-0326">Glycosidase</keyword>
<protein>
    <recommendedName>
        <fullName evidence="3">beta-N-acetylhexosaminidase</fullName>
        <ecNumber evidence="3">3.2.1.52</ecNumber>
    </recommendedName>
</protein>
<evidence type="ECO:0000256" key="2">
    <source>
        <dbReference type="ARBA" id="ARBA00006285"/>
    </source>
</evidence>
<evidence type="ECO:0000256" key="5">
    <source>
        <dbReference type="ARBA" id="ARBA00023295"/>
    </source>
</evidence>
<keyword evidence="6" id="KW-0732">Signal</keyword>
<dbReference type="EMBL" id="JAUJEB010000001">
    <property type="protein sequence ID" value="MDN5211822.1"/>
    <property type="molecule type" value="Genomic_DNA"/>
</dbReference>
<dbReference type="InterPro" id="IPR017853">
    <property type="entry name" value="GH"/>
</dbReference>
<dbReference type="PANTHER" id="PTHR22600:SF57">
    <property type="entry name" value="BETA-N-ACETYLHEXOSAMINIDASE"/>
    <property type="match status" value="1"/>
</dbReference>
<evidence type="ECO:0000256" key="3">
    <source>
        <dbReference type="ARBA" id="ARBA00012663"/>
    </source>
</evidence>
<sequence>MKCIYWFIVANLITLSSLSGMTQDYQPEIPESQSENVESAKPLSKLKIVPKPRMMEVNDGFMEITSKSKLVVTDKELLPLARFLSDYINRLTGFRIGIDSKAAGKGDMVLSTGISGSPEAYRLKIDKHALLEGANYQAVALASSSLLQVIHENGGKYFIPRLLVEDEPQYDYRAVMLDLARFWHPVKTIEETIDLLWFYKIKYLHLHLSDNRRFTFPVKEYPALRKINPDGSREYYTCDELSHLVEYARQRGVMIIPEIDLPGHSQALWKKLPDIFGARDSETGKAKNLYVVNMAKENTYQAIESIIGQLAEVFYTSPYIHIGGDEVWLKPIKELPEYKAYCEKHGLKAALAGDANELFCHFINRLNQMVKKTGKQTIAWEGFHGLGVGSVLIDKDITVIVWNTTYNRPDSLLRNGFKIINSTWIPWYQVSAMNFAPEPSLAYQWDSGHWQHWNGDIADIRLTNTAGIIGGQISFWEQNYNRVIEVLKDRAPVLADRLWNNDGTKDYDDYLERSGGAKQIYRQLFRPVSITGSNLTQKEDLSFEDKTNVTLITSNKGTIRYAFTNQWGLPPASAYKTYTGPFPLTNSGLVSAQLFDDEDKAIGYPVQKYFTAIQPIYQYKVYRSANGSDAMPDFDALPLLREGVSGKMTENRLQEINRELFAKVKPEGHIDVRFEGLYNPYAVKLTGNLEIPADGKYEWQLQTWDGLAALYIDGKLIARGENFENKPEVFTAALSKGKYPFTIKYYYKHIQNQLSILYRTEGADGFKHFEELVLPTK</sequence>
<evidence type="ECO:0000256" key="4">
    <source>
        <dbReference type="ARBA" id="ARBA00022801"/>
    </source>
</evidence>
<comment type="caution">
    <text evidence="9">The sequence shown here is derived from an EMBL/GenBank/DDBJ whole genome shotgun (WGS) entry which is preliminary data.</text>
</comment>
<dbReference type="Gene3D" id="3.30.379.10">
    <property type="entry name" value="Chitobiase/beta-hexosaminidase domain 2-like"/>
    <property type="match status" value="1"/>
</dbReference>
<accession>A0ABT8L245</accession>
<evidence type="ECO:0000256" key="1">
    <source>
        <dbReference type="ARBA" id="ARBA00001231"/>
    </source>
</evidence>
<proteinExistence type="inferred from homology"/>
<dbReference type="SUPFAM" id="SSF56988">
    <property type="entry name" value="Anthrax protective antigen"/>
    <property type="match status" value="1"/>
</dbReference>
<organism evidence="9 10">
    <name type="scientific">Agaribacillus aureus</name>
    <dbReference type="NCBI Taxonomy" id="3051825"/>
    <lineage>
        <taxon>Bacteria</taxon>
        <taxon>Pseudomonadati</taxon>
        <taxon>Bacteroidota</taxon>
        <taxon>Cytophagia</taxon>
        <taxon>Cytophagales</taxon>
        <taxon>Splendidivirgaceae</taxon>
        <taxon>Agaribacillus</taxon>
    </lineage>
</organism>
<name>A0ABT8L245_9BACT</name>
<dbReference type="Pfam" id="PF02838">
    <property type="entry name" value="Glyco_hydro_20b"/>
    <property type="match status" value="1"/>
</dbReference>
<dbReference type="Gene3D" id="3.20.20.80">
    <property type="entry name" value="Glycosidases"/>
    <property type="match status" value="1"/>
</dbReference>
<dbReference type="Pfam" id="PF00728">
    <property type="entry name" value="Glyco_hydro_20"/>
    <property type="match status" value="1"/>
</dbReference>
<dbReference type="SUPFAM" id="SSF55545">
    <property type="entry name" value="beta-N-acetylhexosaminidase-like domain"/>
    <property type="match status" value="1"/>
</dbReference>
<gene>
    <name evidence="9" type="ORF">QQ020_07160</name>
</gene>
<dbReference type="SUPFAM" id="SSF51445">
    <property type="entry name" value="(Trans)glycosidases"/>
    <property type="match status" value="1"/>
</dbReference>
<dbReference type="PRINTS" id="PR00738">
    <property type="entry name" value="GLHYDRLASE20"/>
</dbReference>
<dbReference type="Proteomes" id="UP001172083">
    <property type="component" value="Unassembled WGS sequence"/>
</dbReference>
<evidence type="ECO:0000259" key="8">
    <source>
        <dbReference type="Pfam" id="PF02838"/>
    </source>
</evidence>
<feature type="domain" description="Glycoside hydrolase family 20 catalytic" evidence="7">
    <location>
        <begin position="170"/>
        <end position="501"/>
    </location>
</feature>
<dbReference type="RefSeq" id="WP_346757150.1">
    <property type="nucleotide sequence ID" value="NZ_JAUJEB010000001.1"/>
</dbReference>
<evidence type="ECO:0000259" key="7">
    <source>
        <dbReference type="Pfam" id="PF00728"/>
    </source>
</evidence>
<evidence type="ECO:0000313" key="9">
    <source>
        <dbReference type="EMBL" id="MDN5211822.1"/>
    </source>
</evidence>
<evidence type="ECO:0000256" key="6">
    <source>
        <dbReference type="SAM" id="SignalP"/>
    </source>
</evidence>
<comment type="catalytic activity">
    <reaction evidence="1">
        <text>Hydrolysis of terminal non-reducing N-acetyl-D-hexosamine residues in N-acetyl-beta-D-hexosaminides.</text>
        <dbReference type="EC" id="3.2.1.52"/>
    </reaction>
</comment>
<keyword evidence="10" id="KW-1185">Reference proteome</keyword>
<keyword evidence="4" id="KW-0378">Hydrolase</keyword>
<feature type="signal peptide" evidence="6">
    <location>
        <begin position="1"/>
        <end position="22"/>
    </location>
</feature>
<dbReference type="InterPro" id="IPR025705">
    <property type="entry name" value="Beta_hexosaminidase_sua/sub"/>
</dbReference>
<dbReference type="Gene3D" id="2.60.120.380">
    <property type="match status" value="1"/>
</dbReference>
<dbReference type="InterPro" id="IPR029018">
    <property type="entry name" value="Hex-like_dom2"/>
</dbReference>
<evidence type="ECO:0000313" key="10">
    <source>
        <dbReference type="Proteomes" id="UP001172083"/>
    </source>
</evidence>